<dbReference type="PANTHER" id="PTHR43566">
    <property type="entry name" value="CONSERVED PROTEIN"/>
    <property type="match status" value="1"/>
</dbReference>
<evidence type="ECO:0000313" key="2">
    <source>
        <dbReference type="EMBL" id="GAA1580199.1"/>
    </source>
</evidence>
<evidence type="ECO:0000259" key="1">
    <source>
        <dbReference type="Pfam" id="PF13635"/>
    </source>
</evidence>
<proteinExistence type="predicted"/>
<dbReference type="Pfam" id="PF13635">
    <property type="entry name" value="DUF4143"/>
    <property type="match status" value="1"/>
</dbReference>
<organism evidence="2 3">
    <name type="scientific">Kribbella sancticallisti</name>
    <dbReference type="NCBI Taxonomy" id="460087"/>
    <lineage>
        <taxon>Bacteria</taxon>
        <taxon>Bacillati</taxon>
        <taxon>Actinomycetota</taxon>
        <taxon>Actinomycetes</taxon>
        <taxon>Propionibacteriales</taxon>
        <taxon>Kribbellaceae</taxon>
        <taxon>Kribbella</taxon>
    </lineage>
</organism>
<accession>A0ABN2DLT2</accession>
<evidence type="ECO:0000313" key="3">
    <source>
        <dbReference type="Proteomes" id="UP001500393"/>
    </source>
</evidence>
<gene>
    <name evidence="2" type="ORF">GCM10009789_37500</name>
</gene>
<name>A0ABN2DLT2_9ACTN</name>
<reference evidence="2 3" key="1">
    <citation type="journal article" date="2019" name="Int. J. Syst. Evol. Microbiol.">
        <title>The Global Catalogue of Microorganisms (GCM) 10K type strain sequencing project: providing services to taxonomists for standard genome sequencing and annotation.</title>
        <authorList>
            <consortium name="The Broad Institute Genomics Platform"/>
            <consortium name="The Broad Institute Genome Sequencing Center for Infectious Disease"/>
            <person name="Wu L."/>
            <person name="Ma J."/>
        </authorList>
    </citation>
    <scope>NUCLEOTIDE SEQUENCE [LARGE SCALE GENOMIC DNA]</scope>
    <source>
        <strain evidence="2 3">JCM 14969</strain>
    </source>
</reference>
<dbReference type="PANTHER" id="PTHR43566:SF2">
    <property type="entry name" value="DUF4143 DOMAIN-CONTAINING PROTEIN"/>
    <property type="match status" value="1"/>
</dbReference>
<comment type="caution">
    <text evidence="2">The sequence shown here is derived from an EMBL/GenBank/DDBJ whole genome shotgun (WGS) entry which is preliminary data.</text>
</comment>
<dbReference type="InterPro" id="IPR025420">
    <property type="entry name" value="DUF4143"/>
</dbReference>
<sequence>MLEGVLPDPAGLVSHTDRDEYARRITAGGLPVALRRPPGRSRARWFANYVNLVLDRDVIEISRIRQREMLPRLLGRFAARTAQVLNIAAAAQTIGMEKSSAENYLRLLEAVFLVQRLPAWGTILGSRVARQPKLHLVDSGVAAWLLGLTPDKLARADPASLTEYGHLTETFAVGEILKQLSWWDAAVSVGHFRSRTGEEVDLVVETDDGHVIAFEIKAGSRIHREDLRGIDALRTKLGDRLTAAVILYTGAHAYQHEDGSLVLPLDSLWTA</sequence>
<dbReference type="EMBL" id="BAAAOS010000020">
    <property type="protein sequence ID" value="GAA1580199.1"/>
    <property type="molecule type" value="Genomic_DNA"/>
</dbReference>
<keyword evidence="3" id="KW-1185">Reference proteome</keyword>
<dbReference type="Proteomes" id="UP001500393">
    <property type="component" value="Unassembled WGS sequence"/>
</dbReference>
<protein>
    <recommendedName>
        <fullName evidence="1">DUF4143 domain-containing protein</fullName>
    </recommendedName>
</protein>
<feature type="domain" description="DUF4143" evidence="1">
    <location>
        <begin position="55"/>
        <end position="219"/>
    </location>
</feature>